<dbReference type="Gene3D" id="1.10.418.10">
    <property type="entry name" value="Calponin-like domain"/>
    <property type="match status" value="1"/>
</dbReference>
<dbReference type="AlphaFoldDB" id="A0A183EG93"/>
<evidence type="ECO:0000313" key="2">
    <source>
        <dbReference type="Proteomes" id="UP000271098"/>
    </source>
</evidence>
<keyword evidence="2" id="KW-1185">Reference proteome</keyword>
<reference evidence="1 2" key="2">
    <citation type="submission" date="2018-11" db="EMBL/GenBank/DDBJ databases">
        <authorList>
            <consortium name="Pathogen Informatics"/>
        </authorList>
    </citation>
    <scope>NUCLEOTIDE SEQUENCE [LARGE SCALE GENOMIC DNA]</scope>
</reference>
<proteinExistence type="predicted"/>
<reference evidence="3" key="1">
    <citation type="submission" date="2016-06" db="UniProtKB">
        <authorList>
            <consortium name="WormBaseParasite"/>
        </authorList>
    </citation>
    <scope>IDENTIFICATION</scope>
</reference>
<name>A0A183EG93_9BILA</name>
<dbReference type="Proteomes" id="UP000271098">
    <property type="component" value="Unassembled WGS sequence"/>
</dbReference>
<accession>A0A183EG93</accession>
<evidence type="ECO:0000313" key="1">
    <source>
        <dbReference type="EMBL" id="VDN35039.1"/>
    </source>
</evidence>
<evidence type="ECO:0000313" key="3">
    <source>
        <dbReference type="WBParaSite" id="GPUH_0002000901-mRNA-1"/>
    </source>
</evidence>
<organism evidence="3">
    <name type="scientific">Gongylonema pulchrum</name>
    <dbReference type="NCBI Taxonomy" id="637853"/>
    <lineage>
        <taxon>Eukaryota</taxon>
        <taxon>Metazoa</taxon>
        <taxon>Ecdysozoa</taxon>
        <taxon>Nematoda</taxon>
        <taxon>Chromadorea</taxon>
        <taxon>Rhabditida</taxon>
        <taxon>Spirurina</taxon>
        <taxon>Spiruromorpha</taxon>
        <taxon>Spiruroidea</taxon>
        <taxon>Gongylonematidae</taxon>
        <taxon>Gongylonema</taxon>
    </lineage>
</organism>
<gene>
    <name evidence="1" type="ORF">GPUH_LOCUS19984</name>
</gene>
<dbReference type="SUPFAM" id="SSF47576">
    <property type="entry name" value="Calponin-homology domain, CH-domain"/>
    <property type="match status" value="1"/>
</dbReference>
<dbReference type="InterPro" id="IPR036872">
    <property type="entry name" value="CH_dom_sf"/>
</dbReference>
<dbReference type="WBParaSite" id="GPUH_0002000901-mRNA-1">
    <property type="protein sequence ID" value="GPUH_0002000901-mRNA-1"/>
    <property type="gene ID" value="GPUH_0002000901"/>
</dbReference>
<sequence length="198" mass="22536">MEILSAATAYRCIWIHIDANFSWNDGRALVALVGKFRPDLIDYISLCAADDPAAAVKAVFTAIRTEYLIEPPCGEELTDWVHTDEETRVAYISAVVEALKDNPQRMREMLVSDIRRSTASHKRKANRQIRMNLSELNDEGDLAQELKSCRRLDKTIYAQTSAVEPTKYWTKRPAVDRLNPERLCAVRYSLFCLLALLS</sequence>
<dbReference type="OrthoDB" id="20799at2759"/>
<protein>
    <submittedName>
        <fullName evidence="3">KAP NTPase domain-containing protein</fullName>
    </submittedName>
</protein>
<dbReference type="EMBL" id="UYRT01089536">
    <property type="protein sequence ID" value="VDN35039.1"/>
    <property type="molecule type" value="Genomic_DNA"/>
</dbReference>